<proteinExistence type="inferred from homology"/>
<dbReference type="NCBIfam" id="NF006771">
    <property type="entry name" value="PRK09290.1-5"/>
    <property type="match status" value="1"/>
</dbReference>
<evidence type="ECO:0000256" key="1">
    <source>
        <dbReference type="ARBA" id="ARBA00006153"/>
    </source>
</evidence>
<dbReference type="RefSeq" id="WP_275476797.1">
    <property type="nucleotide sequence ID" value="NZ_CP162940.1"/>
</dbReference>
<evidence type="ECO:0000313" key="4">
    <source>
        <dbReference type="Proteomes" id="UP001579974"/>
    </source>
</evidence>
<keyword evidence="2" id="KW-0378">Hydrolase</keyword>
<comment type="similarity">
    <text evidence="1">Belongs to the peptidase M20 family.</text>
</comment>
<organism evidence="3 4">
    <name type="scientific">Alicyclobacillus fastidiosus</name>
    <dbReference type="NCBI Taxonomy" id="392011"/>
    <lineage>
        <taxon>Bacteria</taxon>
        <taxon>Bacillati</taxon>
        <taxon>Bacillota</taxon>
        <taxon>Bacilli</taxon>
        <taxon>Bacillales</taxon>
        <taxon>Alicyclobacillaceae</taxon>
        <taxon>Alicyclobacillus</taxon>
    </lineage>
</organism>
<reference evidence="3 4" key="1">
    <citation type="journal article" date="2024" name="Int. J. Mol. Sci.">
        <title>Exploration of Alicyclobacillus spp. Genome in Search of Antibiotic Resistance.</title>
        <authorList>
            <person name="Bucka-Kolendo J."/>
            <person name="Kiousi D.E."/>
            <person name="Dekowska A."/>
            <person name="Mikolajczuk-Szczyrba A."/>
            <person name="Karadedos D.M."/>
            <person name="Michael P."/>
            <person name="Galanis A."/>
            <person name="Sokolowska B."/>
        </authorList>
    </citation>
    <scope>NUCLEOTIDE SEQUENCE [LARGE SCALE GENOMIC DNA]</scope>
    <source>
        <strain evidence="3 4">KKP 3000</strain>
    </source>
</reference>
<dbReference type="SUPFAM" id="SSF53187">
    <property type="entry name" value="Zn-dependent exopeptidases"/>
    <property type="match status" value="1"/>
</dbReference>
<dbReference type="InterPro" id="IPR002933">
    <property type="entry name" value="Peptidase_M20"/>
</dbReference>
<dbReference type="PANTHER" id="PTHR32494">
    <property type="entry name" value="ALLANTOATE DEIMINASE-RELATED"/>
    <property type="match status" value="1"/>
</dbReference>
<name>A0ABV5AAN6_9BACL</name>
<dbReference type="InterPro" id="IPR010158">
    <property type="entry name" value="Amidase_Cbmase"/>
</dbReference>
<comment type="caution">
    <text evidence="3">The sequence shown here is derived from an EMBL/GenBank/DDBJ whole genome shotgun (WGS) entry which is preliminary data.</text>
</comment>
<evidence type="ECO:0000313" key="3">
    <source>
        <dbReference type="EMBL" id="MFB5189310.1"/>
    </source>
</evidence>
<evidence type="ECO:0000256" key="2">
    <source>
        <dbReference type="ARBA" id="ARBA00022801"/>
    </source>
</evidence>
<sequence length="430" mass="46638">MRQRRVPTFPTERFLRRFASFSEIGQTEDGAIHRPFGSDADLAARAWLMRLAKEVGMSVSVDAVGNIWGVLPGKADTGAIVIGSHHDSVPNGGRFDGPLGVLMAIEVIQSLAESGYENEHPLAFVSFTAEEPNPFDLSTLGSRSVAGRLTQEKLLAAADWNGRPLTEAVDAAGGDLHAFATVRKTADDIAAFLELHIEQGRRLETRGIPIGVVTGICGIYREWIRVTGEANHAGTTRQADRHDALLASSEMLLAVERLLTAWDDDELIATIGRLNVIPNAMNIIPGECEWGLEIRGGDMDKVYRFRDACFEAFDEITARRGVEYGRQPLLDQGAQPMAADVIDVLHDALAGLAIPYLDLASMAGHDATHIASFTRAGMLFVPSIGGKSHCKEEESRIEDIEHAFYVLASAAIALDSKLTSADEVTHEETV</sequence>
<dbReference type="EMBL" id="JBDXSU010000002">
    <property type="protein sequence ID" value="MFB5189310.1"/>
    <property type="molecule type" value="Genomic_DNA"/>
</dbReference>
<dbReference type="Pfam" id="PF01546">
    <property type="entry name" value="Peptidase_M20"/>
    <property type="match status" value="1"/>
</dbReference>
<dbReference type="InterPro" id="IPR036264">
    <property type="entry name" value="Bact_exopeptidase_dim_dom"/>
</dbReference>
<gene>
    <name evidence="3" type="ORF">KKP3000_002317</name>
</gene>
<dbReference type="NCBIfam" id="TIGR01879">
    <property type="entry name" value="hydantase"/>
    <property type="match status" value="1"/>
</dbReference>
<protein>
    <submittedName>
        <fullName evidence="3">M20 family metallo-hydrolase</fullName>
    </submittedName>
</protein>
<dbReference type="PIRSF" id="PIRSF001235">
    <property type="entry name" value="Amidase_carbamoylase"/>
    <property type="match status" value="1"/>
</dbReference>
<dbReference type="Gene3D" id="3.40.630.10">
    <property type="entry name" value="Zn peptidases"/>
    <property type="match status" value="1"/>
</dbReference>
<dbReference type="Proteomes" id="UP001579974">
    <property type="component" value="Unassembled WGS sequence"/>
</dbReference>
<dbReference type="CDD" id="cd03884">
    <property type="entry name" value="M20_bAS"/>
    <property type="match status" value="1"/>
</dbReference>
<keyword evidence="4" id="KW-1185">Reference proteome</keyword>
<dbReference type="SUPFAM" id="SSF55031">
    <property type="entry name" value="Bacterial exopeptidase dimerisation domain"/>
    <property type="match status" value="1"/>
</dbReference>
<dbReference type="PANTHER" id="PTHR32494:SF5">
    <property type="entry name" value="ALLANTOATE AMIDOHYDROLASE"/>
    <property type="match status" value="1"/>
</dbReference>
<accession>A0ABV5AAN6</accession>
<dbReference type="Gene3D" id="3.30.70.360">
    <property type="match status" value="1"/>
</dbReference>